<dbReference type="InterPro" id="IPR013747">
    <property type="entry name" value="ACP_syn_III_C"/>
</dbReference>
<dbReference type="RefSeq" id="WP_184307573.1">
    <property type="nucleotide sequence ID" value="NZ_JACHEN010000001.1"/>
</dbReference>
<dbReference type="GO" id="GO:0033818">
    <property type="term" value="F:beta-ketoacyl-acyl-carrier-protein synthase III activity"/>
    <property type="evidence" value="ECO:0007669"/>
    <property type="project" value="UniProtKB-EC"/>
</dbReference>
<evidence type="ECO:0000256" key="1">
    <source>
        <dbReference type="ARBA" id="ARBA00022679"/>
    </source>
</evidence>
<dbReference type="EMBL" id="JACHEN010000001">
    <property type="protein sequence ID" value="MBB6214311.1"/>
    <property type="molecule type" value="Genomic_DNA"/>
</dbReference>
<dbReference type="AlphaFoldDB" id="A0A841KM33"/>
<gene>
    <name evidence="5" type="ORF">HNQ80_000380</name>
</gene>
<comment type="caution">
    <text evidence="5">The sequence shown here is derived from an EMBL/GenBank/DDBJ whole genome shotgun (WGS) entry which is preliminary data.</text>
</comment>
<name>A0A841KM33_9FIRM</name>
<dbReference type="InterPro" id="IPR016039">
    <property type="entry name" value="Thiolase-like"/>
</dbReference>
<dbReference type="NCBIfam" id="NF005541">
    <property type="entry name" value="PRK07204.1"/>
    <property type="match status" value="1"/>
</dbReference>
<dbReference type="PANTHER" id="PTHR34069:SF2">
    <property type="entry name" value="BETA-KETOACYL-[ACYL-CARRIER-PROTEIN] SYNTHASE III"/>
    <property type="match status" value="1"/>
</dbReference>
<evidence type="ECO:0000313" key="6">
    <source>
        <dbReference type="Proteomes" id="UP000579281"/>
    </source>
</evidence>
<dbReference type="SUPFAM" id="SSF53901">
    <property type="entry name" value="Thiolase-like"/>
    <property type="match status" value="1"/>
</dbReference>
<dbReference type="Gene3D" id="3.40.47.10">
    <property type="match status" value="1"/>
</dbReference>
<dbReference type="Pfam" id="PF08545">
    <property type="entry name" value="ACP_syn_III"/>
    <property type="match status" value="1"/>
</dbReference>
<dbReference type="GO" id="GO:0044550">
    <property type="term" value="P:secondary metabolite biosynthetic process"/>
    <property type="evidence" value="ECO:0007669"/>
    <property type="project" value="TreeGrafter"/>
</dbReference>
<feature type="domain" description="Beta-ketoacyl-[acyl-carrier-protein] synthase III C-terminal" evidence="3">
    <location>
        <begin position="242"/>
        <end position="330"/>
    </location>
</feature>
<dbReference type="GO" id="GO:0006633">
    <property type="term" value="P:fatty acid biosynthetic process"/>
    <property type="evidence" value="ECO:0007669"/>
    <property type="project" value="InterPro"/>
</dbReference>
<reference evidence="5 6" key="1">
    <citation type="submission" date="2020-08" db="EMBL/GenBank/DDBJ databases">
        <title>Genomic Encyclopedia of Type Strains, Phase IV (KMG-IV): sequencing the most valuable type-strain genomes for metagenomic binning, comparative biology and taxonomic classification.</title>
        <authorList>
            <person name="Goeker M."/>
        </authorList>
    </citation>
    <scope>NUCLEOTIDE SEQUENCE [LARGE SCALE GENOMIC DNA]</scope>
    <source>
        <strain evidence="5 6">DSM 103526</strain>
    </source>
</reference>
<dbReference type="Proteomes" id="UP000579281">
    <property type="component" value="Unassembled WGS sequence"/>
</dbReference>
<keyword evidence="6" id="KW-1185">Reference proteome</keyword>
<protein>
    <submittedName>
        <fullName evidence="5">3-oxoacyl-[acyl-carrier-protein] synthase-3</fullName>
        <ecNumber evidence="5">2.3.1.180</ecNumber>
    </submittedName>
</protein>
<dbReference type="Pfam" id="PF08541">
    <property type="entry name" value="ACP_syn_III_C"/>
    <property type="match status" value="1"/>
</dbReference>
<dbReference type="PANTHER" id="PTHR34069">
    <property type="entry name" value="3-OXOACYL-[ACYL-CARRIER-PROTEIN] SYNTHASE 3"/>
    <property type="match status" value="1"/>
</dbReference>
<sequence length="330" mass="36197">MQQIKILGSGKYLPARIVTSAEIDRKIGVAEGWSEKKSGVKHRRFVENETASYMGKMAILDALEDAGLNCNDIDCIIGASGSMEQPIPCNAALIQEELGLEDSGIPCFDVNSTCLSFVVGLDMAAYLIEGGRYRNIVLVSSEISSIGLNWEQNESSALFGDGAAAFIIGKSKPEESSRIITSRLETYSKGAHLSEIRGGGSKYHPREHSEQTKGEFLFDMDGQAIFKMTSKLIEGFIHRLFETCNLRMKDMRMVIPHQASKVAMNLVRKRLGIDEGRFMTIIENHGNVIAASIPLALHEAIKQNRIQRGDTVMLLGTSAGLSIGGMIFEY</sequence>
<dbReference type="CDD" id="cd00830">
    <property type="entry name" value="KAS_III"/>
    <property type="match status" value="1"/>
</dbReference>
<keyword evidence="2 5" id="KW-0012">Acyltransferase</keyword>
<organism evidence="5 6">
    <name type="scientific">Anaerosolibacter carboniphilus</name>
    <dbReference type="NCBI Taxonomy" id="1417629"/>
    <lineage>
        <taxon>Bacteria</taxon>
        <taxon>Bacillati</taxon>
        <taxon>Bacillota</taxon>
        <taxon>Clostridia</taxon>
        <taxon>Peptostreptococcales</taxon>
        <taxon>Thermotaleaceae</taxon>
        <taxon>Anaerosolibacter</taxon>
    </lineage>
</organism>
<dbReference type="GO" id="GO:0004315">
    <property type="term" value="F:3-oxoacyl-[acyl-carrier-protein] synthase activity"/>
    <property type="evidence" value="ECO:0007669"/>
    <property type="project" value="InterPro"/>
</dbReference>
<evidence type="ECO:0000313" key="5">
    <source>
        <dbReference type="EMBL" id="MBB6214311.1"/>
    </source>
</evidence>
<feature type="domain" description="Beta-ketoacyl-[acyl-carrier-protein] synthase III N-terminal" evidence="4">
    <location>
        <begin position="108"/>
        <end position="187"/>
    </location>
</feature>
<proteinExistence type="predicted"/>
<dbReference type="EC" id="2.3.1.180" evidence="5"/>
<evidence type="ECO:0000256" key="2">
    <source>
        <dbReference type="ARBA" id="ARBA00023315"/>
    </source>
</evidence>
<evidence type="ECO:0000259" key="4">
    <source>
        <dbReference type="Pfam" id="PF08545"/>
    </source>
</evidence>
<evidence type="ECO:0000259" key="3">
    <source>
        <dbReference type="Pfam" id="PF08541"/>
    </source>
</evidence>
<keyword evidence="1 5" id="KW-0808">Transferase</keyword>
<accession>A0A841KM33</accession>
<dbReference type="InterPro" id="IPR013751">
    <property type="entry name" value="ACP_syn_III_N"/>
</dbReference>